<evidence type="ECO:0000256" key="1">
    <source>
        <dbReference type="SAM" id="MobiDB-lite"/>
    </source>
</evidence>
<sequence>MRKVRTICRNTTRACTNSVSGDENSSTGKVHGSRKELEPKAVVKTIEALRPHFGVRE</sequence>
<organism evidence="2 3">
    <name type="scientific">Shimazuella alba</name>
    <dbReference type="NCBI Taxonomy" id="2690964"/>
    <lineage>
        <taxon>Bacteria</taxon>
        <taxon>Bacillati</taxon>
        <taxon>Bacillota</taxon>
        <taxon>Bacilli</taxon>
        <taxon>Bacillales</taxon>
        <taxon>Thermoactinomycetaceae</taxon>
        <taxon>Shimazuella</taxon>
    </lineage>
</organism>
<dbReference type="Proteomes" id="UP000430692">
    <property type="component" value="Unassembled WGS sequence"/>
</dbReference>
<reference evidence="2 3" key="1">
    <citation type="submission" date="2019-12" db="EMBL/GenBank/DDBJ databases">
        <title>Whole-genome analyses of novel actinobacteria.</title>
        <authorList>
            <person name="Sahin N."/>
            <person name="Saygin H."/>
        </authorList>
    </citation>
    <scope>NUCLEOTIDE SEQUENCE [LARGE SCALE GENOMIC DNA]</scope>
    <source>
        <strain evidence="2 3">KC615</strain>
    </source>
</reference>
<feature type="region of interest" description="Disordered" evidence="1">
    <location>
        <begin position="15"/>
        <end position="36"/>
    </location>
</feature>
<gene>
    <name evidence="2" type="ORF">GSM42_12400</name>
</gene>
<evidence type="ECO:0000313" key="3">
    <source>
        <dbReference type="Proteomes" id="UP000430692"/>
    </source>
</evidence>
<proteinExistence type="predicted"/>
<keyword evidence="3" id="KW-1185">Reference proteome</keyword>
<dbReference type="AlphaFoldDB" id="A0A6I4VRZ4"/>
<dbReference type="RefSeq" id="WP_160801860.1">
    <property type="nucleotide sequence ID" value="NZ_WUUL01000008.1"/>
</dbReference>
<comment type="caution">
    <text evidence="2">The sequence shown here is derived from an EMBL/GenBank/DDBJ whole genome shotgun (WGS) entry which is preliminary data.</text>
</comment>
<dbReference type="EMBL" id="WUUL01000008">
    <property type="protein sequence ID" value="MXQ54499.1"/>
    <property type="molecule type" value="Genomic_DNA"/>
</dbReference>
<evidence type="ECO:0000313" key="2">
    <source>
        <dbReference type="EMBL" id="MXQ54499.1"/>
    </source>
</evidence>
<name>A0A6I4VRZ4_9BACL</name>
<protein>
    <submittedName>
        <fullName evidence="2">Uncharacterized protein</fullName>
    </submittedName>
</protein>
<feature type="compositionally biased region" description="Polar residues" evidence="1">
    <location>
        <begin position="15"/>
        <end position="28"/>
    </location>
</feature>
<accession>A0A6I4VRZ4</accession>